<keyword evidence="1" id="KW-0812">Transmembrane</keyword>
<protein>
    <submittedName>
        <fullName evidence="2">Uncharacterized protein</fullName>
    </submittedName>
</protein>
<comment type="caution">
    <text evidence="2">The sequence shown here is derived from an EMBL/GenBank/DDBJ whole genome shotgun (WGS) entry which is preliminary data.</text>
</comment>
<keyword evidence="1" id="KW-1133">Transmembrane helix</keyword>
<keyword evidence="1" id="KW-0472">Membrane</keyword>
<sequence length="46" mass="5234">MKYSKIKKYEIIKPLFGDGNGLGAIRLVHLGLFLFGIWITYGIMFA</sequence>
<proteinExistence type="predicted"/>
<organism evidence="2">
    <name type="scientific">marine sediment metagenome</name>
    <dbReference type="NCBI Taxonomy" id="412755"/>
    <lineage>
        <taxon>unclassified sequences</taxon>
        <taxon>metagenomes</taxon>
        <taxon>ecological metagenomes</taxon>
    </lineage>
</organism>
<dbReference type="EMBL" id="LAZR01022244">
    <property type="protein sequence ID" value="KKL82557.1"/>
    <property type="molecule type" value="Genomic_DNA"/>
</dbReference>
<evidence type="ECO:0000256" key="1">
    <source>
        <dbReference type="SAM" id="Phobius"/>
    </source>
</evidence>
<reference evidence="2" key="1">
    <citation type="journal article" date="2015" name="Nature">
        <title>Complex archaea that bridge the gap between prokaryotes and eukaryotes.</title>
        <authorList>
            <person name="Spang A."/>
            <person name="Saw J.H."/>
            <person name="Jorgensen S.L."/>
            <person name="Zaremba-Niedzwiedzka K."/>
            <person name="Martijn J."/>
            <person name="Lind A.E."/>
            <person name="van Eijk R."/>
            <person name="Schleper C."/>
            <person name="Guy L."/>
            <person name="Ettema T.J."/>
        </authorList>
    </citation>
    <scope>NUCLEOTIDE SEQUENCE</scope>
</reference>
<gene>
    <name evidence="2" type="ORF">LCGC14_1983530</name>
</gene>
<dbReference type="AlphaFoldDB" id="A0A0F9I589"/>
<evidence type="ECO:0000313" key="2">
    <source>
        <dbReference type="EMBL" id="KKL82557.1"/>
    </source>
</evidence>
<accession>A0A0F9I589</accession>
<name>A0A0F9I589_9ZZZZ</name>
<feature type="transmembrane region" description="Helical" evidence="1">
    <location>
        <begin position="21"/>
        <end position="44"/>
    </location>
</feature>